<comment type="caution">
    <text evidence="2">The sequence shown here is derived from an EMBL/GenBank/DDBJ whole genome shotgun (WGS) entry which is preliminary data.</text>
</comment>
<keyword evidence="1" id="KW-1133">Transmembrane helix</keyword>
<keyword evidence="3" id="KW-1185">Reference proteome</keyword>
<evidence type="ECO:0000256" key="1">
    <source>
        <dbReference type="SAM" id="Phobius"/>
    </source>
</evidence>
<proteinExistence type="predicted"/>
<dbReference type="EMBL" id="BAABCW010000020">
    <property type="protein sequence ID" value="GAA3518738.1"/>
    <property type="molecule type" value="Genomic_DNA"/>
</dbReference>
<gene>
    <name evidence="2" type="ORF">GCM10022393_36060</name>
</gene>
<organism evidence="2 3">
    <name type="scientific">Aquimarina addita</name>
    <dbReference type="NCBI Taxonomy" id="870485"/>
    <lineage>
        <taxon>Bacteria</taxon>
        <taxon>Pseudomonadati</taxon>
        <taxon>Bacteroidota</taxon>
        <taxon>Flavobacteriia</taxon>
        <taxon>Flavobacteriales</taxon>
        <taxon>Flavobacteriaceae</taxon>
        <taxon>Aquimarina</taxon>
    </lineage>
</organism>
<protein>
    <submittedName>
        <fullName evidence="2">Uncharacterized protein</fullName>
    </submittedName>
</protein>
<keyword evidence="1" id="KW-0812">Transmembrane</keyword>
<reference evidence="3" key="1">
    <citation type="journal article" date="2019" name="Int. J. Syst. Evol. Microbiol.">
        <title>The Global Catalogue of Microorganisms (GCM) 10K type strain sequencing project: providing services to taxonomists for standard genome sequencing and annotation.</title>
        <authorList>
            <consortium name="The Broad Institute Genomics Platform"/>
            <consortium name="The Broad Institute Genome Sequencing Center for Infectious Disease"/>
            <person name="Wu L."/>
            <person name="Ma J."/>
        </authorList>
    </citation>
    <scope>NUCLEOTIDE SEQUENCE [LARGE SCALE GENOMIC DNA]</scope>
    <source>
        <strain evidence="3">JCM 17106</strain>
    </source>
</reference>
<evidence type="ECO:0000313" key="2">
    <source>
        <dbReference type="EMBL" id="GAA3518738.1"/>
    </source>
</evidence>
<feature type="transmembrane region" description="Helical" evidence="1">
    <location>
        <begin position="40"/>
        <end position="60"/>
    </location>
</feature>
<feature type="transmembrane region" description="Helical" evidence="1">
    <location>
        <begin position="12"/>
        <end position="34"/>
    </location>
</feature>
<dbReference type="Proteomes" id="UP001500459">
    <property type="component" value="Unassembled WGS sequence"/>
</dbReference>
<accession>A0ABP6UU49</accession>
<keyword evidence="1" id="KW-0472">Membrane</keyword>
<name>A0ABP6UU49_9FLAO</name>
<evidence type="ECO:0000313" key="3">
    <source>
        <dbReference type="Proteomes" id="UP001500459"/>
    </source>
</evidence>
<sequence>MFMKEKLFNFESLASFSFYYLALFPTVILIYITLLTIYFLSSYLIMLGVLGILIIFAFIYNKMLLKDVTIDMTSEEKIIIDFQKGKKYNFEINDLVAFYSYDTGGWVAKNAKIFLIFEFKEEKVRLFELGNGEHFEVDMMKEIISLLKHNYGFKITEKSKKYSNVLFKDWEIFKYERT</sequence>